<dbReference type="InterPro" id="IPR029060">
    <property type="entry name" value="PIN-like_dom_sf"/>
</dbReference>
<evidence type="ECO:0000256" key="3">
    <source>
        <dbReference type="SAM" id="MobiDB-lite"/>
    </source>
</evidence>
<name>A0A2S2QLE6_9HEMI</name>
<dbReference type="InterPro" id="IPR006084">
    <property type="entry name" value="XPG/Rad2"/>
</dbReference>
<proteinExistence type="inferred from homology"/>
<evidence type="ECO:0000313" key="5">
    <source>
        <dbReference type="EMBL" id="MBY78576.1"/>
    </source>
</evidence>
<dbReference type="InterPro" id="IPR006085">
    <property type="entry name" value="XPG_DNA_repair_N"/>
</dbReference>
<dbReference type="InterPro" id="IPR026832">
    <property type="entry name" value="Asteroid"/>
</dbReference>
<evidence type="ECO:0000256" key="1">
    <source>
        <dbReference type="ARBA" id="ARBA00007398"/>
    </source>
</evidence>
<accession>A0A2S2QLE6</accession>
<feature type="domain" description="XPG N-terminal" evidence="4">
    <location>
        <begin position="1"/>
        <end position="98"/>
    </location>
</feature>
<dbReference type="AlphaFoldDB" id="A0A2S2QLE6"/>
<dbReference type="Proteomes" id="UP000694846">
    <property type="component" value="Unplaced"/>
</dbReference>
<comment type="similarity">
    <text evidence="1">Belongs to the asteroid family.</text>
</comment>
<keyword evidence="6" id="KW-1185">Reference proteome</keyword>
<dbReference type="Pfam" id="PF00752">
    <property type="entry name" value="XPG_N"/>
    <property type="match status" value="1"/>
</dbReference>
<dbReference type="PANTHER" id="PTHR15665">
    <property type="entry name" value="ASTEROID PROTEIN"/>
    <property type="match status" value="1"/>
</dbReference>
<evidence type="ECO:0000313" key="8">
    <source>
        <dbReference type="RefSeq" id="XP_025417929.1"/>
    </source>
</evidence>
<dbReference type="RefSeq" id="XP_025417922.1">
    <property type="nucleotide sequence ID" value="XM_025562137.1"/>
</dbReference>
<organism evidence="5">
    <name type="scientific">Sipha flava</name>
    <name type="common">yellow sugarcane aphid</name>
    <dbReference type="NCBI Taxonomy" id="143950"/>
    <lineage>
        <taxon>Eukaryota</taxon>
        <taxon>Metazoa</taxon>
        <taxon>Ecdysozoa</taxon>
        <taxon>Arthropoda</taxon>
        <taxon>Hexapoda</taxon>
        <taxon>Insecta</taxon>
        <taxon>Pterygota</taxon>
        <taxon>Neoptera</taxon>
        <taxon>Paraneoptera</taxon>
        <taxon>Hemiptera</taxon>
        <taxon>Sternorrhyncha</taxon>
        <taxon>Aphidomorpha</taxon>
        <taxon>Aphidoidea</taxon>
        <taxon>Aphididae</taxon>
        <taxon>Sipha</taxon>
    </lineage>
</organism>
<dbReference type="RefSeq" id="XP_025417929.1">
    <property type="nucleotide sequence ID" value="XM_025562144.1"/>
</dbReference>
<evidence type="ECO:0000259" key="4">
    <source>
        <dbReference type="Pfam" id="PF00752"/>
    </source>
</evidence>
<feature type="compositionally biased region" description="Basic residues" evidence="3">
    <location>
        <begin position="626"/>
        <end position="638"/>
    </location>
</feature>
<reference evidence="5" key="1">
    <citation type="submission" date="2018-04" db="EMBL/GenBank/DDBJ databases">
        <title>Transcriptome assembly of Sipha flava.</title>
        <authorList>
            <person name="Scully E.D."/>
            <person name="Geib S.M."/>
            <person name="Palmer N.A."/>
            <person name="Koch K."/>
            <person name="Bradshaw J."/>
            <person name="Heng-Moss T."/>
            <person name="Sarath G."/>
        </authorList>
    </citation>
    <scope>NUCLEOTIDE SEQUENCE</scope>
</reference>
<evidence type="ECO:0000256" key="2">
    <source>
        <dbReference type="ARBA" id="ARBA00023242"/>
    </source>
</evidence>
<dbReference type="Gene3D" id="3.40.50.1010">
    <property type="entry name" value="5'-nuclease"/>
    <property type="match status" value="1"/>
</dbReference>
<feature type="region of interest" description="Disordered" evidence="3">
    <location>
        <begin position="615"/>
        <end position="638"/>
    </location>
</feature>
<keyword evidence="2" id="KW-0539">Nucleus</keyword>
<dbReference type="OrthoDB" id="25987at2759"/>
<dbReference type="PRINTS" id="PR00853">
    <property type="entry name" value="XPGRADSUPER"/>
</dbReference>
<dbReference type="SUPFAM" id="SSF88723">
    <property type="entry name" value="PIN domain-like"/>
    <property type="match status" value="1"/>
</dbReference>
<dbReference type="PANTHER" id="PTHR15665:SF1">
    <property type="entry name" value="PROTEIN ASTEROID HOMOLOG 1"/>
    <property type="match status" value="1"/>
</dbReference>
<dbReference type="GO" id="GO:0004518">
    <property type="term" value="F:nuclease activity"/>
    <property type="evidence" value="ECO:0007669"/>
    <property type="project" value="InterPro"/>
</dbReference>
<gene>
    <name evidence="5" type="primary">ASTE1_1</name>
    <name evidence="7 8" type="synonym">LOC112688776</name>
    <name evidence="5" type="ORF">g.6102</name>
</gene>
<evidence type="ECO:0000313" key="6">
    <source>
        <dbReference type="Proteomes" id="UP000694846"/>
    </source>
</evidence>
<reference evidence="7 8" key="2">
    <citation type="submission" date="2025-04" db="UniProtKB">
        <authorList>
            <consortium name="RefSeq"/>
        </authorList>
    </citation>
    <scope>IDENTIFICATION</scope>
    <source>
        <tissue evidence="7 8">Whole body</tissue>
    </source>
</reference>
<dbReference type="EMBL" id="GGMS01009373">
    <property type="protein sequence ID" value="MBY78576.1"/>
    <property type="molecule type" value="Transcribed_RNA"/>
</dbReference>
<protein>
    <submittedName>
        <fullName evidence="5">Protein asteroid 1</fullName>
    </submittedName>
    <submittedName>
        <fullName evidence="7 8">Protein asteroid homolog 1 isoform X1</fullName>
    </submittedName>
</protein>
<evidence type="ECO:0000313" key="7">
    <source>
        <dbReference type="RefSeq" id="XP_025417922.1"/>
    </source>
</evidence>
<sequence>MGIPGLTSFIKNNSTQYFENHQLTDTLVIIDGYALTNFLYRMHENQTSAFGGDYDIMATVYIDFINLFLRCKVIPIFVFDGAYEQRKIETIINRMSQRIQLYGNQIKTSDCMPYFGSDILFDILNDMDIPHVNCDFEADAEIVAMAKLLKCPVISRDSDFYMNTVPYIPLDMITLDFKSTMINCRLYKVEKLLNEFGGLHTSYLPLIAALLGNDYIRQDTFSSLLRLRPGTFNCGLKLKRITEWLRRQKDINNALYNMTYNLPHSRDYVNNQIKNIMKEYKNTDSKYLTFVLQYKRMAKYQDGLKNYLKPNEKTILPLWLENNYRKGTINSEVMTILTLKKIFFKVQIEDYQKPPYYEVSFKILEVIFGLLIGKNYTVPTLGRKNGLNTGQYKIKSRITNPYVPLADINKTDLEYRKNMILNLIGIKNFNGVPKEWELFVLILIYWAIQTNSKKSTHVYALIVCAMTFNIIKKIDTDNKTLENVTNKSIIEENIIKVKKEDCEQAKINLKNYFCVGQYNNKPLYYKIIHPFAQFQSCVYFFMILNSLLDFPYDQCRIENFFKGSLLYNLCVKMEHTNPEVFISQQLFYKLDSLNKVYESIINHVEMQLLGSKRKIVPSSSRSPKPKDKKRLNNRKKPV</sequence>